<feature type="domain" description="CCHC-type" evidence="1">
    <location>
        <begin position="232"/>
        <end position="250"/>
    </location>
</feature>
<dbReference type="Gene3D" id="4.10.60.10">
    <property type="entry name" value="Zinc finger, CCHC-type"/>
    <property type="match status" value="1"/>
</dbReference>
<comment type="caution">
    <text evidence="2">The sequence shown here is derived from an EMBL/GenBank/DDBJ whole genome shotgun (WGS) entry which is preliminary data.</text>
</comment>
<dbReference type="EMBL" id="JANPWB010000007">
    <property type="protein sequence ID" value="KAJ1173976.1"/>
    <property type="molecule type" value="Genomic_DNA"/>
</dbReference>
<dbReference type="GO" id="GO:0006508">
    <property type="term" value="P:proteolysis"/>
    <property type="evidence" value="ECO:0007669"/>
    <property type="project" value="InterPro"/>
</dbReference>
<evidence type="ECO:0000259" key="1">
    <source>
        <dbReference type="SMART" id="SM00343"/>
    </source>
</evidence>
<sequence>MAANNPWNLSPPQSFIPVAGSPILKWEEWSEYFRNYISAIEEEEELSAEKKDRILLHCLGPGGLKIFKNINKKPRQAGDGDLYKNALEDLDNYYRPRVCIAVDRYKFFHRKQGKEEPVEDYVSALKNLAINCRFGDLHDELICDQIVMKSSNSNVQDNLWAKGESSLQEVIDIVKRAELTRRCAKEVLNENKREETIIARVKGKNHTKDFKKRSTGRTGTESKNFKSDDKKKCYRCGSYDHLANDKLCPAKKQKCLKCGIVGHFQKVCQRKNGGSKILDLEDTNSSEDDDLNMCILCVNPSDEDTILCMRQEEKNRMKKPSCEIMLGGVTMRIVVDSGSPYTIINQNVCKRSLKHIVGEELCSPDITVKTFTGEIIELLGYKELKFQYKNREMIGKLYIAVTGPSVFGMD</sequence>
<dbReference type="InterPro" id="IPR021109">
    <property type="entry name" value="Peptidase_aspartic_dom_sf"/>
</dbReference>
<dbReference type="SUPFAM" id="SSF57756">
    <property type="entry name" value="Retrovirus zinc finger-like domains"/>
    <property type="match status" value="1"/>
</dbReference>
<reference evidence="2" key="1">
    <citation type="journal article" date="2022" name="bioRxiv">
        <title>Sequencing and chromosome-scale assembly of the giantPleurodeles waltlgenome.</title>
        <authorList>
            <person name="Brown T."/>
            <person name="Elewa A."/>
            <person name="Iarovenko S."/>
            <person name="Subramanian E."/>
            <person name="Araus A.J."/>
            <person name="Petzold A."/>
            <person name="Susuki M."/>
            <person name="Suzuki K.-i.T."/>
            <person name="Hayashi T."/>
            <person name="Toyoda A."/>
            <person name="Oliveira C."/>
            <person name="Osipova E."/>
            <person name="Leigh N.D."/>
            <person name="Simon A."/>
            <person name="Yun M.H."/>
        </authorList>
    </citation>
    <scope>NUCLEOTIDE SEQUENCE</scope>
    <source>
        <strain evidence="2">20211129_DDA</strain>
        <tissue evidence="2">Liver</tissue>
    </source>
</reference>
<accession>A0AAV7TCG1</accession>
<dbReference type="InterPro" id="IPR001969">
    <property type="entry name" value="Aspartic_peptidase_AS"/>
</dbReference>
<dbReference type="GO" id="GO:0003676">
    <property type="term" value="F:nucleic acid binding"/>
    <property type="evidence" value="ECO:0007669"/>
    <property type="project" value="InterPro"/>
</dbReference>
<dbReference type="AlphaFoldDB" id="A0AAV7TCG1"/>
<dbReference type="SMART" id="SM00343">
    <property type="entry name" value="ZnF_C2HC"/>
    <property type="match status" value="2"/>
</dbReference>
<dbReference type="SUPFAM" id="SSF50630">
    <property type="entry name" value="Acid proteases"/>
    <property type="match status" value="1"/>
</dbReference>
<proteinExistence type="predicted"/>
<keyword evidence="3" id="KW-1185">Reference proteome</keyword>
<evidence type="ECO:0000313" key="2">
    <source>
        <dbReference type="EMBL" id="KAJ1173976.1"/>
    </source>
</evidence>
<dbReference type="GO" id="GO:0008270">
    <property type="term" value="F:zinc ion binding"/>
    <property type="evidence" value="ECO:0007669"/>
    <property type="project" value="InterPro"/>
</dbReference>
<feature type="domain" description="CCHC-type" evidence="1">
    <location>
        <begin position="254"/>
        <end position="270"/>
    </location>
</feature>
<gene>
    <name evidence="2" type="ORF">NDU88_005800</name>
</gene>
<protein>
    <recommendedName>
        <fullName evidence="1">CCHC-type domain-containing protein</fullName>
    </recommendedName>
</protein>
<organism evidence="2 3">
    <name type="scientific">Pleurodeles waltl</name>
    <name type="common">Iberian ribbed newt</name>
    <dbReference type="NCBI Taxonomy" id="8319"/>
    <lineage>
        <taxon>Eukaryota</taxon>
        <taxon>Metazoa</taxon>
        <taxon>Chordata</taxon>
        <taxon>Craniata</taxon>
        <taxon>Vertebrata</taxon>
        <taxon>Euteleostomi</taxon>
        <taxon>Amphibia</taxon>
        <taxon>Batrachia</taxon>
        <taxon>Caudata</taxon>
        <taxon>Salamandroidea</taxon>
        <taxon>Salamandridae</taxon>
        <taxon>Pleurodelinae</taxon>
        <taxon>Pleurodeles</taxon>
    </lineage>
</organism>
<dbReference type="PROSITE" id="PS00141">
    <property type="entry name" value="ASP_PROTEASE"/>
    <property type="match status" value="1"/>
</dbReference>
<dbReference type="Pfam" id="PF00098">
    <property type="entry name" value="zf-CCHC"/>
    <property type="match status" value="1"/>
</dbReference>
<name>A0AAV7TCG1_PLEWA</name>
<dbReference type="InterPro" id="IPR036875">
    <property type="entry name" value="Znf_CCHC_sf"/>
</dbReference>
<dbReference type="InterPro" id="IPR001878">
    <property type="entry name" value="Znf_CCHC"/>
</dbReference>
<dbReference type="PANTHER" id="PTHR33198">
    <property type="entry name" value="ANK_REP_REGION DOMAIN-CONTAINING PROTEIN-RELATED"/>
    <property type="match status" value="1"/>
</dbReference>
<dbReference type="Proteomes" id="UP001066276">
    <property type="component" value="Chromosome 4_1"/>
</dbReference>
<evidence type="ECO:0000313" key="3">
    <source>
        <dbReference type="Proteomes" id="UP001066276"/>
    </source>
</evidence>
<dbReference type="GO" id="GO:0004190">
    <property type="term" value="F:aspartic-type endopeptidase activity"/>
    <property type="evidence" value="ECO:0007669"/>
    <property type="project" value="InterPro"/>
</dbReference>